<gene>
    <name evidence="2" type="ORF">U732_1391</name>
</gene>
<feature type="domain" description="Thioredoxin" evidence="1">
    <location>
        <begin position="11"/>
        <end position="84"/>
    </location>
</feature>
<protein>
    <submittedName>
        <fullName evidence="2">Thioredoxin family protein</fullName>
    </submittedName>
</protein>
<proteinExistence type="predicted"/>
<dbReference type="InterPro" id="IPR036249">
    <property type="entry name" value="Thioredoxin-like_sf"/>
</dbReference>
<dbReference type="AlphaFoldDB" id="A0A0C1R0L3"/>
<organism evidence="2 3">
    <name type="scientific">Clostridium argentinense CDC 2741</name>
    <dbReference type="NCBI Taxonomy" id="1418104"/>
    <lineage>
        <taxon>Bacteria</taxon>
        <taxon>Bacillati</taxon>
        <taxon>Bacillota</taxon>
        <taxon>Clostridia</taxon>
        <taxon>Eubacteriales</taxon>
        <taxon>Clostridiaceae</taxon>
        <taxon>Clostridium</taxon>
    </lineage>
</organism>
<evidence type="ECO:0000313" key="2">
    <source>
        <dbReference type="EMBL" id="KIE46922.1"/>
    </source>
</evidence>
<dbReference type="Gene3D" id="3.40.30.10">
    <property type="entry name" value="Glutaredoxin"/>
    <property type="match status" value="1"/>
</dbReference>
<accession>A0A0C1R0L3</accession>
<reference evidence="2 3" key="1">
    <citation type="journal article" date="2015" name="Infect. Genet. Evol.">
        <title>Genomic sequences of six botulinum neurotoxin-producing strains representing three clostridial species illustrate the mobility and diversity of botulinum neurotoxin genes.</title>
        <authorList>
            <person name="Smith T.J."/>
            <person name="Hill K.K."/>
            <person name="Xie G."/>
            <person name="Foley B.T."/>
            <person name="Williamson C.H."/>
            <person name="Foster J.T."/>
            <person name="Johnson S.L."/>
            <person name="Chertkov O."/>
            <person name="Teshima H."/>
            <person name="Gibbons H.S."/>
            <person name="Johnsky L.A."/>
            <person name="Karavis M.A."/>
            <person name="Smith L.A."/>
        </authorList>
    </citation>
    <scope>NUCLEOTIDE SEQUENCE [LARGE SCALE GENOMIC DNA]</scope>
    <source>
        <strain evidence="2 3">CDC 2741</strain>
    </source>
</reference>
<dbReference type="EMBL" id="AYSO01000015">
    <property type="protein sequence ID" value="KIE46922.1"/>
    <property type="molecule type" value="Genomic_DNA"/>
</dbReference>
<dbReference type="Pfam" id="PF00085">
    <property type="entry name" value="Thioredoxin"/>
    <property type="match status" value="1"/>
</dbReference>
<evidence type="ECO:0000259" key="1">
    <source>
        <dbReference type="Pfam" id="PF00085"/>
    </source>
</evidence>
<dbReference type="Proteomes" id="UP000031366">
    <property type="component" value="Unassembled WGS sequence"/>
</dbReference>
<dbReference type="STRING" id="29341.RSJ17_13265"/>
<dbReference type="OrthoDB" id="411356at2"/>
<dbReference type="SUPFAM" id="SSF52833">
    <property type="entry name" value="Thioredoxin-like"/>
    <property type="match status" value="1"/>
</dbReference>
<evidence type="ECO:0000313" key="3">
    <source>
        <dbReference type="Proteomes" id="UP000031366"/>
    </source>
</evidence>
<name>A0A0C1R0L3_9CLOT</name>
<dbReference type="RefSeq" id="WP_039632355.1">
    <property type="nucleotide sequence ID" value="NZ_AYSO01000015.1"/>
</dbReference>
<dbReference type="InterPro" id="IPR013766">
    <property type="entry name" value="Thioredoxin_domain"/>
</dbReference>
<sequence length="107" mass="12603">MNNESLEEILHSIKDNKLSLILASTKNCGVCTSIEPRVEYLVNKYPNINYKHIFIDSMIKASGEFTIFTVPTIIMFAQGKEVHRESRFIDFENLEFEISRWYDYLFN</sequence>
<keyword evidence="3" id="KW-1185">Reference proteome</keyword>
<dbReference type="CDD" id="cd02947">
    <property type="entry name" value="TRX_family"/>
    <property type="match status" value="1"/>
</dbReference>
<comment type="caution">
    <text evidence="2">The sequence shown here is derived from an EMBL/GenBank/DDBJ whole genome shotgun (WGS) entry which is preliminary data.</text>
</comment>